<dbReference type="Gene3D" id="3.30.70.1430">
    <property type="entry name" value="Multidrug efflux transporter AcrB pore domain"/>
    <property type="match status" value="1"/>
</dbReference>
<feature type="transmembrane region" description="Helical" evidence="1">
    <location>
        <begin position="415"/>
        <end position="435"/>
    </location>
</feature>
<feature type="transmembrane region" description="Helical" evidence="1">
    <location>
        <begin position="389"/>
        <end position="408"/>
    </location>
</feature>
<dbReference type="Gene3D" id="1.20.1640.10">
    <property type="entry name" value="Multidrug efflux transporter AcrB transmembrane domain"/>
    <property type="match status" value="1"/>
</dbReference>
<feature type="transmembrane region" description="Helical" evidence="1">
    <location>
        <begin position="441"/>
        <end position="459"/>
    </location>
</feature>
<evidence type="ECO:0000313" key="2">
    <source>
        <dbReference type="EMBL" id="AXH12497.1"/>
    </source>
</evidence>
<dbReference type="PANTHER" id="PTHR32063">
    <property type="match status" value="1"/>
</dbReference>
<organism evidence="3 5">
    <name type="scientific">Halarcobacter bivalviorum</name>
    <dbReference type="NCBI Taxonomy" id="663364"/>
    <lineage>
        <taxon>Bacteria</taxon>
        <taxon>Pseudomonadati</taxon>
        <taxon>Campylobacterota</taxon>
        <taxon>Epsilonproteobacteria</taxon>
        <taxon>Campylobacterales</taxon>
        <taxon>Arcobacteraceae</taxon>
        <taxon>Halarcobacter</taxon>
    </lineage>
</organism>
<feature type="transmembrane region" description="Helical" evidence="1">
    <location>
        <begin position="523"/>
        <end position="543"/>
    </location>
</feature>
<dbReference type="KEGG" id="hbv:ABIV_1503"/>
<feature type="transmembrane region" description="Helical" evidence="1">
    <location>
        <begin position="20"/>
        <end position="37"/>
    </location>
</feature>
<keyword evidence="5" id="KW-1185">Reference proteome</keyword>
<keyword evidence="1" id="KW-1133">Transmembrane helix</keyword>
<dbReference type="Gene3D" id="3.30.70.1440">
    <property type="entry name" value="Multidrug efflux transporter AcrB pore domain"/>
    <property type="match status" value="1"/>
</dbReference>
<accession>A0AAX2A9S8</accession>
<reference evidence="2 4" key="2">
    <citation type="submission" date="2018-07" db="EMBL/GenBank/DDBJ databases">
        <title>Complete genome of the Arcobacter bivalviorum type strain LMG 26154.</title>
        <authorList>
            <person name="Miller W.G."/>
            <person name="Yee E."/>
            <person name="Bono J.L."/>
        </authorList>
    </citation>
    <scope>NUCLEOTIDE SEQUENCE [LARGE SCALE GENOMIC DNA]</scope>
    <source>
        <strain evidence="2 4">LMG 26154</strain>
    </source>
</reference>
<sequence>MKLEKFIYSILENPSKSLMIYLITLVLFILSVLTFPTEITKAKMLPSKDSDTFSVYVDLKDGSSTSQTKEVTSCISQILINKELVTDISVFIAEGQPLDFAALVKQSALKDKQSQAEIMVNIKKASQRDIQSYNFVSEIREELQKRCSQYDANIKLIELPAGPPVLASIVAEIYGGDSFENRREFAEKVAAILKKQKTLVDVDIMADEAYNKFEIKLDNNKIIQSGISLEQVKNSIYLAYEGLEIAVVNESDKQSQIPIFLRLNENRIFKSNDKEAIVEEFSKLKLINKHGFTVPLSELISIKKVQKEATLTSKNLASMINVIAETNKDSQIYPLLDARNDFLENFDDKYEVTKADMLNLEFTNKLTNEKFKLVWDGELKVTIDTFIDLGGAFIIALVLIFFLMVVYYKSFALSGGIVLASFISIIGVIFAHIIMDLITSDTFYLTATSLIGFIGLIGINSRNSTLIIDFSKQLVEEKGLSINEAIAKATATRSKPIILTVLTMVFASTLLATDAVFGGLGVALIGGTLISYIVSMFFVPVIIKNHLNKIIN</sequence>
<keyword evidence="1" id="KW-0472">Membrane</keyword>
<proteinExistence type="predicted"/>
<dbReference type="SUPFAM" id="SSF82866">
    <property type="entry name" value="Multidrug efflux transporter AcrB transmembrane domain"/>
    <property type="match status" value="1"/>
</dbReference>
<dbReference type="InterPro" id="IPR027463">
    <property type="entry name" value="AcrB_DN_DC_subdom"/>
</dbReference>
<evidence type="ECO:0000313" key="4">
    <source>
        <dbReference type="Proteomes" id="UP000253850"/>
    </source>
</evidence>
<dbReference type="GO" id="GO:0005886">
    <property type="term" value="C:plasma membrane"/>
    <property type="evidence" value="ECO:0007669"/>
    <property type="project" value="TreeGrafter"/>
</dbReference>
<dbReference type="EMBL" id="CP031217">
    <property type="protein sequence ID" value="AXH12497.1"/>
    <property type="molecule type" value="Genomic_DNA"/>
</dbReference>
<protein>
    <submittedName>
        <fullName evidence="3">Multidrug transporter AcrB</fullName>
    </submittedName>
    <submittedName>
        <fullName evidence="2">RND family efflux system, inner membrane transporter, AcrB family</fullName>
    </submittedName>
</protein>
<evidence type="ECO:0000313" key="3">
    <source>
        <dbReference type="EMBL" id="RXK10580.1"/>
    </source>
</evidence>
<reference evidence="3 5" key="1">
    <citation type="submission" date="2017-10" db="EMBL/GenBank/DDBJ databases">
        <title>Genomics of the genus Arcobacter.</title>
        <authorList>
            <person name="Perez-Cataluna A."/>
            <person name="Figueras M.J."/>
        </authorList>
    </citation>
    <scope>NUCLEOTIDE SEQUENCE [LARGE SCALE GENOMIC DNA]</scope>
    <source>
        <strain evidence="3 5">CECT 7835</strain>
    </source>
</reference>
<evidence type="ECO:0000313" key="5">
    <source>
        <dbReference type="Proteomes" id="UP000289193"/>
    </source>
</evidence>
<dbReference type="InterPro" id="IPR001036">
    <property type="entry name" value="Acrflvin-R"/>
</dbReference>
<feature type="transmembrane region" description="Helical" evidence="1">
    <location>
        <begin position="497"/>
        <end position="517"/>
    </location>
</feature>
<dbReference type="EMBL" id="PDKM01000002">
    <property type="protein sequence ID" value="RXK10580.1"/>
    <property type="molecule type" value="Genomic_DNA"/>
</dbReference>
<evidence type="ECO:0000256" key="1">
    <source>
        <dbReference type="SAM" id="Phobius"/>
    </source>
</evidence>
<dbReference type="SUPFAM" id="SSF82714">
    <property type="entry name" value="Multidrug efflux transporter AcrB TolC docking domain, DN and DC subdomains"/>
    <property type="match status" value="1"/>
</dbReference>
<dbReference type="Proteomes" id="UP000289193">
    <property type="component" value="Unassembled WGS sequence"/>
</dbReference>
<name>A0AAX2A9S8_9BACT</name>
<dbReference type="GO" id="GO:0042910">
    <property type="term" value="F:xenobiotic transmembrane transporter activity"/>
    <property type="evidence" value="ECO:0007669"/>
    <property type="project" value="TreeGrafter"/>
</dbReference>
<keyword evidence="1" id="KW-0812">Transmembrane</keyword>
<dbReference type="Proteomes" id="UP000253850">
    <property type="component" value="Chromosome"/>
</dbReference>
<dbReference type="AlphaFoldDB" id="A0AAX2A9S8"/>
<dbReference type="Gene3D" id="3.30.2090.10">
    <property type="entry name" value="Multidrug efflux transporter AcrB TolC docking domain, DN and DC subdomains"/>
    <property type="match status" value="1"/>
</dbReference>
<dbReference type="SUPFAM" id="SSF82693">
    <property type="entry name" value="Multidrug efflux transporter AcrB pore domain, PN1, PN2, PC1 and PC2 subdomains"/>
    <property type="match status" value="1"/>
</dbReference>
<dbReference type="PANTHER" id="PTHR32063:SF16">
    <property type="entry name" value="CATION EFFLUX SYSTEM (ACRB_ACRD_ACRF FAMILY)"/>
    <property type="match status" value="1"/>
</dbReference>
<dbReference type="Pfam" id="PF00873">
    <property type="entry name" value="ACR_tran"/>
    <property type="match status" value="1"/>
</dbReference>
<gene>
    <name evidence="2" type="ORF">ABIV_1503</name>
    <name evidence="3" type="ORF">CRV05_04680</name>
</gene>